<comment type="subcellular location">
    <subcellularLocation>
        <location evidence="1">Cell envelope</location>
    </subcellularLocation>
</comment>
<comment type="similarity">
    <text evidence="2">Belongs to the glycosyl hydrolase 17 family.</text>
</comment>
<protein>
    <submittedName>
        <fullName evidence="4">Glycoside hydrolase family 17 protein</fullName>
    </submittedName>
</protein>
<evidence type="ECO:0000256" key="2">
    <source>
        <dbReference type="ARBA" id="ARBA00008773"/>
    </source>
</evidence>
<reference evidence="4" key="1">
    <citation type="journal article" date="2020" name="Stud. Mycol.">
        <title>101 Dothideomycetes genomes: a test case for predicting lifestyles and emergence of pathogens.</title>
        <authorList>
            <person name="Haridas S."/>
            <person name="Albert R."/>
            <person name="Binder M."/>
            <person name="Bloem J."/>
            <person name="Labutti K."/>
            <person name="Salamov A."/>
            <person name="Andreopoulos B."/>
            <person name="Baker S."/>
            <person name="Barry K."/>
            <person name="Bills G."/>
            <person name="Bluhm B."/>
            <person name="Cannon C."/>
            <person name="Castanera R."/>
            <person name="Culley D."/>
            <person name="Daum C."/>
            <person name="Ezra D."/>
            <person name="Gonzalez J."/>
            <person name="Henrissat B."/>
            <person name="Kuo A."/>
            <person name="Liang C."/>
            <person name="Lipzen A."/>
            <person name="Lutzoni F."/>
            <person name="Magnuson J."/>
            <person name="Mondo S."/>
            <person name="Nolan M."/>
            <person name="Ohm R."/>
            <person name="Pangilinan J."/>
            <person name="Park H.-J."/>
            <person name="Ramirez L."/>
            <person name="Alfaro M."/>
            <person name="Sun H."/>
            <person name="Tritt A."/>
            <person name="Yoshinaga Y."/>
            <person name="Zwiers L.-H."/>
            <person name="Turgeon B."/>
            <person name="Goodwin S."/>
            <person name="Spatafora J."/>
            <person name="Crous P."/>
            <person name="Grigoriev I."/>
        </authorList>
    </citation>
    <scope>NUCLEOTIDE SEQUENCE</scope>
    <source>
        <strain evidence="4">CBS 101060</strain>
    </source>
</reference>
<dbReference type="InterPro" id="IPR050732">
    <property type="entry name" value="Beta-glucan_modifiers"/>
</dbReference>
<sequence length="229" mass="24293">MLGAFSLIRIHGTDCEQVDNVVAAARSTGKKVMLGVFNIADLDGEIQAIINGVGNDWGVVDTVSIGNEVLFKGEASVGELVNAINAGRTKLRAAGYKGPVVSVDETQQVLDNPEVCQASDYAAINCHAYFATHVNAPEAGSYVRDRVEAVSRACGGKRVVVTESGWPRAGDARATVQNHQAAISSLKEAFSSDMYLFSAFDAKWRLPNPALGFASADNGGVEPWFGLIF</sequence>
<dbReference type="GO" id="GO:0009277">
    <property type="term" value="C:fungal-type cell wall"/>
    <property type="evidence" value="ECO:0007669"/>
    <property type="project" value="TreeGrafter"/>
</dbReference>
<dbReference type="SUPFAM" id="SSF51445">
    <property type="entry name" value="(Trans)glycosidases"/>
    <property type="match status" value="1"/>
</dbReference>
<gene>
    <name evidence="4" type="ORF">M501DRAFT_1007633</name>
</gene>
<dbReference type="GO" id="GO:0005576">
    <property type="term" value="C:extracellular region"/>
    <property type="evidence" value="ECO:0007669"/>
    <property type="project" value="TreeGrafter"/>
</dbReference>
<dbReference type="PANTHER" id="PTHR16631:SF14">
    <property type="entry name" value="FAMILY 17 GLUCOSIDASE SCW10-RELATED"/>
    <property type="match status" value="1"/>
</dbReference>
<dbReference type="GO" id="GO:0009986">
    <property type="term" value="C:cell surface"/>
    <property type="evidence" value="ECO:0007669"/>
    <property type="project" value="TreeGrafter"/>
</dbReference>
<evidence type="ECO:0000313" key="4">
    <source>
        <dbReference type="EMBL" id="KAF2835776.1"/>
    </source>
</evidence>
<evidence type="ECO:0000313" key="5">
    <source>
        <dbReference type="Proteomes" id="UP000799429"/>
    </source>
</evidence>
<organism evidence="4 5">
    <name type="scientific">Patellaria atrata CBS 101060</name>
    <dbReference type="NCBI Taxonomy" id="1346257"/>
    <lineage>
        <taxon>Eukaryota</taxon>
        <taxon>Fungi</taxon>
        <taxon>Dikarya</taxon>
        <taxon>Ascomycota</taxon>
        <taxon>Pezizomycotina</taxon>
        <taxon>Dothideomycetes</taxon>
        <taxon>Dothideomycetes incertae sedis</taxon>
        <taxon>Patellariales</taxon>
        <taxon>Patellariaceae</taxon>
        <taxon>Patellaria</taxon>
    </lineage>
</organism>
<comment type="caution">
    <text evidence="4">The sequence shown here is derived from an EMBL/GenBank/DDBJ whole genome shotgun (WGS) entry which is preliminary data.</text>
</comment>
<dbReference type="Proteomes" id="UP000799429">
    <property type="component" value="Unassembled WGS sequence"/>
</dbReference>
<dbReference type="OrthoDB" id="941679at2759"/>
<keyword evidence="3 4" id="KW-0378">Hydrolase</keyword>
<dbReference type="Gene3D" id="3.20.20.80">
    <property type="entry name" value="Glycosidases"/>
    <property type="match status" value="1"/>
</dbReference>
<evidence type="ECO:0000256" key="3">
    <source>
        <dbReference type="ARBA" id="ARBA00022801"/>
    </source>
</evidence>
<proteinExistence type="inferred from homology"/>
<name>A0A9P4S534_9PEZI</name>
<dbReference type="GO" id="GO:0042973">
    <property type="term" value="F:glucan endo-1,3-beta-D-glucosidase activity"/>
    <property type="evidence" value="ECO:0007669"/>
    <property type="project" value="TreeGrafter"/>
</dbReference>
<keyword evidence="5" id="KW-1185">Reference proteome</keyword>
<dbReference type="EMBL" id="MU006106">
    <property type="protein sequence ID" value="KAF2835776.1"/>
    <property type="molecule type" value="Genomic_DNA"/>
</dbReference>
<dbReference type="GO" id="GO:0071555">
    <property type="term" value="P:cell wall organization"/>
    <property type="evidence" value="ECO:0007669"/>
    <property type="project" value="TreeGrafter"/>
</dbReference>
<evidence type="ECO:0000256" key="1">
    <source>
        <dbReference type="ARBA" id="ARBA00004196"/>
    </source>
</evidence>
<dbReference type="PANTHER" id="PTHR16631">
    <property type="entry name" value="GLUCAN 1,3-BETA-GLUCOSIDASE"/>
    <property type="match status" value="1"/>
</dbReference>
<dbReference type="InterPro" id="IPR017853">
    <property type="entry name" value="GH"/>
</dbReference>
<dbReference type="AlphaFoldDB" id="A0A9P4S534"/>
<accession>A0A9P4S534</accession>